<keyword evidence="2" id="KW-1185">Reference proteome</keyword>
<sequence length="133" mass="14221">MAVSITDADAYIALNCIVIGDWMDADAASKQRMLNVAGRTLSVKYPKYTIPDTAVYEFSNVLATVFNDTNKLAQEGVTNFALTGTASFSFKDDLVRGPGADLAKLIPQSALDLISAENGGIPLSKRNVGWSVM</sequence>
<evidence type="ECO:0000313" key="2">
    <source>
        <dbReference type="Proteomes" id="UP001165962"/>
    </source>
</evidence>
<evidence type="ECO:0000313" key="1">
    <source>
        <dbReference type="EMBL" id="NHN31134.1"/>
    </source>
</evidence>
<dbReference type="Proteomes" id="UP001165962">
    <property type="component" value="Unassembled WGS sequence"/>
</dbReference>
<reference evidence="1" key="1">
    <citation type="submission" date="2020-03" db="EMBL/GenBank/DDBJ databases">
        <title>Draft sequencing of Paenibacilllus sp. S3N08.</title>
        <authorList>
            <person name="Kim D.-U."/>
        </authorList>
    </citation>
    <scope>NUCLEOTIDE SEQUENCE</scope>
    <source>
        <strain evidence="1">S3N08</strain>
    </source>
</reference>
<organism evidence="1 2">
    <name type="scientific">Paenibacillus agricola</name>
    <dbReference type="NCBI Taxonomy" id="2716264"/>
    <lineage>
        <taxon>Bacteria</taxon>
        <taxon>Bacillati</taxon>
        <taxon>Bacillota</taxon>
        <taxon>Bacilli</taxon>
        <taxon>Bacillales</taxon>
        <taxon>Paenibacillaceae</taxon>
        <taxon>Paenibacillus</taxon>
    </lineage>
</organism>
<protein>
    <submittedName>
        <fullName evidence="1">Uncharacterized protein</fullName>
    </submittedName>
</protein>
<accession>A0ABX0JAD0</accession>
<proteinExistence type="predicted"/>
<comment type="caution">
    <text evidence="1">The sequence shown here is derived from an EMBL/GenBank/DDBJ whole genome shotgun (WGS) entry which is preliminary data.</text>
</comment>
<dbReference type="EMBL" id="JAAOIW010000005">
    <property type="protein sequence ID" value="NHN31134.1"/>
    <property type="molecule type" value="Genomic_DNA"/>
</dbReference>
<name>A0ABX0JAD0_9BACL</name>
<gene>
    <name evidence="1" type="ORF">G9U52_14945</name>
</gene>
<dbReference type="RefSeq" id="WP_166150894.1">
    <property type="nucleotide sequence ID" value="NZ_JAAOIW010000005.1"/>
</dbReference>